<proteinExistence type="inferred from homology"/>
<gene>
    <name evidence="4" type="ORF">EJ04DRAFT_438134</name>
</gene>
<dbReference type="Pfam" id="PF04488">
    <property type="entry name" value="Gly_transf_sug"/>
    <property type="match status" value="1"/>
</dbReference>
<keyword evidence="3" id="KW-0812">Transmembrane</keyword>
<evidence type="ECO:0000256" key="3">
    <source>
        <dbReference type="SAM" id="Phobius"/>
    </source>
</evidence>
<reference evidence="4" key="1">
    <citation type="journal article" date="2020" name="Stud. Mycol.">
        <title>101 Dothideomycetes genomes: a test case for predicting lifestyles and emergence of pathogens.</title>
        <authorList>
            <person name="Haridas S."/>
            <person name="Albert R."/>
            <person name="Binder M."/>
            <person name="Bloem J."/>
            <person name="Labutti K."/>
            <person name="Salamov A."/>
            <person name="Andreopoulos B."/>
            <person name="Baker S."/>
            <person name="Barry K."/>
            <person name="Bills G."/>
            <person name="Bluhm B."/>
            <person name="Cannon C."/>
            <person name="Castanera R."/>
            <person name="Culley D."/>
            <person name="Daum C."/>
            <person name="Ezra D."/>
            <person name="Gonzalez J."/>
            <person name="Henrissat B."/>
            <person name="Kuo A."/>
            <person name="Liang C."/>
            <person name="Lipzen A."/>
            <person name="Lutzoni F."/>
            <person name="Magnuson J."/>
            <person name="Mondo S."/>
            <person name="Nolan M."/>
            <person name="Ohm R."/>
            <person name="Pangilinan J."/>
            <person name="Park H.-J."/>
            <person name="Ramirez L."/>
            <person name="Alfaro M."/>
            <person name="Sun H."/>
            <person name="Tritt A."/>
            <person name="Yoshinaga Y."/>
            <person name="Zwiers L.-H."/>
            <person name="Turgeon B."/>
            <person name="Goodwin S."/>
            <person name="Spatafora J."/>
            <person name="Crous P."/>
            <person name="Grigoriev I."/>
        </authorList>
    </citation>
    <scope>NUCLEOTIDE SEQUENCE</scope>
    <source>
        <strain evidence="4">CBS 125425</strain>
    </source>
</reference>
<name>A0A9P4QYP9_9PLEO</name>
<evidence type="ECO:0000256" key="2">
    <source>
        <dbReference type="SAM" id="MobiDB-lite"/>
    </source>
</evidence>
<dbReference type="InterPro" id="IPR007577">
    <property type="entry name" value="GlycoTrfase_DXD_sugar-bd_CS"/>
</dbReference>
<organism evidence="4 5">
    <name type="scientific">Polyplosphaeria fusca</name>
    <dbReference type="NCBI Taxonomy" id="682080"/>
    <lineage>
        <taxon>Eukaryota</taxon>
        <taxon>Fungi</taxon>
        <taxon>Dikarya</taxon>
        <taxon>Ascomycota</taxon>
        <taxon>Pezizomycotina</taxon>
        <taxon>Dothideomycetes</taxon>
        <taxon>Pleosporomycetidae</taxon>
        <taxon>Pleosporales</taxon>
        <taxon>Tetraplosphaeriaceae</taxon>
        <taxon>Polyplosphaeria</taxon>
    </lineage>
</organism>
<dbReference type="Proteomes" id="UP000799444">
    <property type="component" value="Unassembled WGS sequence"/>
</dbReference>
<dbReference type="EMBL" id="ML996154">
    <property type="protein sequence ID" value="KAF2733915.1"/>
    <property type="molecule type" value="Genomic_DNA"/>
</dbReference>
<keyword evidence="5" id="KW-1185">Reference proteome</keyword>
<dbReference type="AlphaFoldDB" id="A0A9P4QYP9"/>
<dbReference type="OrthoDB" id="409543at2759"/>
<protein>
    <recommendedName>
        <fullName evidence="6">Glycosyl transferase</fullName>
    </recommendedName>
</protein>
<dbReference type="PANTHER" id="PTHR46830:SF2">
    <property type="entry name" value="ALPHA-1,4-N-ACETYLGLUCOSAMINYLTRANSFERASE"/>
    <property type="match status" value="1"/>
</dbReference>
<accession>A0A9P4QYP9</accession>
<dbReference type="InterPro" id="IPR029044">
    <property type="entry name" value="Nucleotide-diphossugar_trans"/>
</dbReference>
<keyword evidence="3" id="KW-1133">Transmembrane helix</keyword>
<dbReference type="PANTHER" id="PTHR46830">
    <property type="entry name" value="TRANSFERASE, PUTATIVE-RELATED"/>
    <property type="match status" value="1"/>
</dbReference>
<dbReference type="Gene3D" id="3.90.550.20">
    <property type="match status" value="1"/>
</dbReference>
<evidence type="ECO:0000256" key="1">
    <source>
        <dbReference type="ARBA" id="ARBA00009003"/>
    </source>
</evidence>
<dbReference type="GO" id="GO:1901135">
    <property type="term" value="P:carbohydrate derivative metabolic process"/>
    <property type="evidence" value="ECO:0007669"/>
    <property type="project" value="UniProtKB-ARBA"/>
</dbReference>
<evidence type="ECO:0000313" key="4">
    <source>
        <dbReference type="EMBL" id="KAF2733915.1"/>
    </source>
</evidence>
<comment type="similarity">
    <text evidence="1">Belongs to the glycosyltransferase 32 family.</text>
</comment>
<sequence>MPLGTERIRSSPRIGLYIRIAIAVVILLTVVVVLHPLAAAQEVYAKYQSSPIPSIVHYVYIKRDANSVIDFPFAYFLTLYASAMYLKPEKIYIHTDYNETEIANANKTGSIWTKKVMSTFPDLIEWNQVFVPQWAGANENMKIDAIQHKSDFIRWNEIAKTGGIYMDFDVVPLKSLDPLLNAGFDFVGGRQYGGKDEGGQINGTINNGAFLTKANSAMARIIVREQTMGFDGRWESNLQFMTQVAERLVSIPNQVLILDRQAFAPTHWFEDSKSALFNPNEGRPSPEPLRTNSTDPLDIYDTMIRTRLARQEWEMDFSSTYMLHAFGQGQNNHNITPKKILSRTSNYGIATWEIVKKMLSEGLVTGNEDGDEKKSGGH</sequence>
<feature type="transmembrane region" description="Helical" evidence="3">
    <location>
        <begin position="16"/>
        <end position="38"/>
    </location>
</feature>
<dbReference type="SUPFAM" id="SSF53448">
    <property type="entry name" value="Nucleotide-diphospho-sugar transferases"/>
    <property type="match status" value="1"/>
</dbReference>
<comment type="caution">
    <text evidence="4">The sequence shown here is derived from an EMBL/GenBank/DDBJ whole genome shotgun (WGS) entry which is preliminary data.</text>
</comment>
<evidence type="ECO:0000313" key="5">
    <source>
        <dbReference type="Proteomes" id="UP000799444"/>
    </source>
</evidence>
<feature type="region of interest" description="Disordered" evidence="2">
    <location>
        <begin position="275"/>
        <end position="295"/>
    </location>
</feature>
<keyword evidence="3" id="KW-0472">Membrane</keyword>
<evidence type="ECO:0008006" key="6">
    <source>
        <dbReference type="Google" id="ProtNLM"/>
    </source>
</evidence>